<dbReference type="AlphaFoldDB" id="A0A1I3ZPW9"/>
<organism evidence="1 2">
    <name type="scientific">Methylorubrum salsuginis</name>
    <dbReference type="NCBI Taxonomy" id="414703"/>
    <lineage>
        <taxon>Bacteria</taxon>
        <taxon>Pseudomonadati</taxon>
        <taxon>Pseudomonadota</taxon>
        <taxon>Alphaproteobacteria</taxon>
        <taxon>Hyphomicrobiales</taxon>
        <taxon>Methylobacteriaceae</taxon>
        <taxon>Methylorubrum</taxon>
    </lineage>
</organism>
<evidence type="ECO:0000313" key="1">
    <source>
        <dbReference type="EMBL" id="SFK45731.1"/>
    </source>
</evidence>
<protein>
    <submittedName>
        <fullName evidence="1">Uncharacterized protein</fullName>
    </submittedName>
</protein>
<keyword evidence="2" id="KW-1185">Reference proteome</keyword>
<gene>
    <name evidence="1" type="ORF">SAMN04488125_10224</name>
</gene>
<dbReference type="EMBL" id="FOSV01000002">
    <property type="protein sequence ID" value="SFK45731.1"/>
    <property type="molecule type" value="Genomic_DNA"/>
</dbReference>
<dbReference type="Proteomes" id="UP000198804">
    <property type="component" value="Unassembled WGS sequence"/>
</dbReference>
<evidence type="ECO:0000313" key="2">
    <source>
        <dbReference type="Proteomes" id="UP000198804"/>
    </source>
</evidence>
<reference evidence="2" key="1">
    <citation type="submission" date="2016-10" db="EMBL/GenBank/DDBJ databases">
        <authorList>
            <person name="Varghese N."/>
            <person name="Submissions S."/>
        </authorList>
    </citation>
    <scope>NUCLEOTIDE SEQUENCE [LARGE SCALE GENOMIC DNA]</scope>
    <source>
        <strain evidence="2">CGMCC 1.6474</strain>
    </source>
</reference>
<accession>A0A1I3ZPW9</accession>
<name>A0A1I3ZPW9_9HYPH</name>
<proteinExistence type="predicted"/>
<sequence>MEHTWGKDFSENLVYDIALGNLNLARCWWQRVEALPELHYPHQDARWRTWSLRIRSLREPLMDDDRAALAAILHRWERENVAGTKAEAIWAPTPFPLEEVG</sequence>